<reference evidence="2" key="1">
    <citation type="journal article" date="2008" name="Nat. Genet.">
        <title>The Pristionchus pacificus genome provides a unique perspective on nematode lifestyle and parasitism.</title>
        <authorList>
            <person name="Dieterich C."/>
            <person name="Clifton S.W."/>
            <person name="Schuster L.N."/>
            <person name="Chinwalla A."/>
            <person name="Delehaunty K."/>
            <person name="Dinkelacker I."/>
            <person name="Fulton L."/>
            <person name="Fulton R."/>
            <person name="Godfrey J."/>
            <person name="Minx P."/>
            <person name="Mitreva M."/>
            <person name="Roeseler W."/>
            <person name="Tian H."/>
            <person name="Witte H."/>
            <person name="Yang S.P."/>
            <person name="Wilson R.K."/>
            <person name="Sommer R.J."/>
        </authorList>
    </citation>
    <scope>NUCLEOTIDE SEQUENCE [LARGE SCALE GENOMIC DNA]</scope>
    <source>
        <strain evidence="2">PS312</strain>
    </source>
</reference>
<dbReference type="AlphaFoldDB" id="A0A454XY91"/>
<proteinExistence type="predicted"/>
<dbReference type="Proteomes" id="UP000005239">
    <property type="component" value="Unassembled WGS sequence"/>
</dbReference>
<dbReference type="EnsemblMetazoa" id="PPA36050.1">
    <property type="protein sequence ID" value="PPA36050.1"/>
    <property type="gene ID" value="WBGene00274419"/>
</dbReference>
<sequence length="123" mass="13733">MKLLLILIAVPLVVCIEEVDCDYLNPEYGVATCGLTEGTEPCEHFSDFNSEYPELESIDGHYHVAPESEAHQVDVVGEDCDYVADVDSILPGEETVVELELRECDYHLDIISTEAKEEAKEEL</sequence>
<accession>A0A454XY91</accession>
<evidence type="ECO:0000313" key="2">
    <source>
        <dbReference type="Proteomes" id="UP000005239"/>
    </source>
</evidence>
<name>A0A454XY91_PRIPA</name>
<accession>A0A8R1UPX6</accession>
<organism evidence="1 2">
    <name type="scientific">Pristionchus pacificus</name>
    <name type="common">Parasitic nematode worm</name>
    <dbReference type="NCBI Taxonomy" id="54126"/>
    <lineage>
        <taxon>Eukaryota</taxon>
        <taxon>Metazoa</taxon>
        <taxon>Ecdysozoa</taxon>
        <taxon>Nematoda</taxon>
        <taxon>Chromadorea</taxon>
        <taxon>Rhabditida</taxon>
        <taxon>Rhabditina</taxon>
        <taxon>Diplogasteromorpha</taxon>
        <taxon>Diplogasteroidea</taxon>
        <taxon>Neodiplogasteridae</taxon>
        <taxon>Pristionchus</taxon>
    </lineage>
</organism>
<gene>
    <name evidence="1" type="primary">WBGene00274419</name>
</gene>
<protein>
    <submittedName>
        <fullName evidence="1">Uncharacterized protein</fullName>
    </submittedName>
</protein>
<keyword evidence="2" id="KW-1185">Reference proteome</keyword>
<evidence type="ECO:0000313" key="1">
    <source>
        <dbReference type="EnsemblMetazoa" id="PPA36050.1"/>
    </source>
</evidence>
<reference evidence="1" key="2">
    <citation type="submission" date="2022-06" db="UniProtKB">
        <authorList>
            <consortium name="EnsemblMetazoa"/>
        </authorList>
    </citation>
    <scope>IDENTIFICATION</scope>
    <source>
        <strain evidence="1">PS312</strain>
    </source>
</reference>